<sequence length="88" mass="10188">MPMKLGILGFSRRQLRMLRWQAERESDRNVALLRGVKTLRARNLRLILFAEDTAPKTSPPKQSDIIVGRKQRSDNIVAWLLEIVFEAT</sequence>
<comment type="caution">
    <text evidence="1">The sequence shown here is derived from an EMBL/GenBank/DDBJ whole genome shotgun (WGS) entry which is preliminary data.</text>
</comment>
<evidence type="ECO:0000313" key="1">
    <source>
        <dbReference type="EMBL" id="TWU45143.1"/>
    </source>
</evidence>
<gene>
    <name evidence="1" type="ORF">Q31b_03140</name>
</gene>
<protein>
    <submittedName>
        <fullName evidence="1">Uncharacterized protein</fullName>
    </submittedName>
</protein>
<organism evidence="1 2">
    <name type="scientific">Novipirellula aureliae</name>
    <dbReference type="NCBI Taxonomy" id="2527966"/>
    <lineage>
        <taxon>Bacteria</taxon>
        <taxon>Pseudomonadati</taxon>
        <taxon>Planctomycetota</taxon>
        <taxon>Planctomycetia</taxon>
        <taxon>Pirellulales</taxon>
        <taxon>Pirellulaceae</taxon>
        <taxon>Novipirellula</taxon>
    </lineage>
</organism>
<accession>A0A5C6E634</accession>
<keyword evidence="2" id="KW-1185">Reference proteome</keyword>
<proteinExistence type="predicted"/>
<reference evidence="1 2" key="1">
    <citation type="submission" date="2019-02" db="EMBL/GenBank/DDBJ databases">
        <title>Deep-cultivation of Planctomycetes and their phenomic and genomic characterization uncovers novel biology.</title>
        <authorList>
            <person name="Wiegand S."/>
            <person name="Jogler M."/>
            <person name="Boedeker C."/>
            <person name="Pinto D."/>
            <person name="Vollmers J."/>
            <person name="Rivas-Marin E."/>
            <person name="Kohn T."/>
            <person name="Peeters S.H."/>
            <person name="Heuer A."/>
            <person name="Rast P."/>
            <person name="Oberbeckmann S."/>
            <person name="Bunk B."/>
            <person name="Jeske O."/>
            <person name="Meyerdierks A."/>
            <person name="Storesund J.E."/>
            <person name="Kallscheuer N."/>
            <person name="Luecker S."/>
            <person name="Lage O.M."/>
            <person name="Pohl T."/>
            <person name="Merkel B.J."/>
            <person name="Hornburger P."/>
            <person name="Mueller R.-W."/>
            <person name="Bruemmer F."/>
            <person name="Labrenz M."/>
            <person name="Spormann A.M."/>
            <person name="Op Den Camp H."/>
            <person name="Overmann J."/>
            <person name="Amann R."/>
            <person name="Jetten M.S.M."/>
            <person name="Mascher T."/>
            <person name="Medema M.H."/>
            <person name="Devos D.P."/>
            <person name="Kaster A.-K."/>
            <person name="Ovreas L."/>
            <person name="Rohde M."/>
            <person name="Galperin M.Y."/>
            <person name="Jogler C."/>
        </authorList>
    </citation>
    <scope>NUCLEOTIDE SEQUENCE [LARGE SCALE GENOMIC DNA]</scope>
    <source>
        <strain evidence="1 2">Q31b</strain>
    </source>
</reference>
<evidence type="ECO:0000313" key="2">
    <source>
        <dbReference type="Proteomes" id="UP000315471"/>
    </source>
</evidence>
<dbReference type="EMBL" id="SJPY01000001">
    <property type="protein sequence ID" value="TWU45143.1"/>
    <property type="molecule type" value="Genomic_DNA"/>
</dbReference>
<name>A0A5C6E634_9BACT</name>
<dbReference type="Proteomes" id="UP000315471">
    <property type="component" value="Unassembled WGS sequence"/>
</dbReference>
<dbReference type="AlphaFoldDB" id="A0A5C6E634"/>